<feature type="transmembrane region" description="Helical" evidence="1">
    <location>
        <begin position="85"/>
        <end position="101"/>
    </location>
</feature>
<reference evidence="4" key="2">
    <citation type="submission" date="2015-01" db="EMBL/GenBank/DDBJ databases">
        <title>Evolutionary Origins and Diversification of the Mycorrhizal Mutualists.</title>
        <authorList>
            <consortium name="DOE Joint Genome Institute"/>
            <consortium name="Mycorrhizal Genomics Consortium"/>
            <person name="Kohler A."/>
            <person name="Kuo A."/>
            <person name="Nagy L.G."/>
            <person name="Floudas D."/>
            <person name="Copeland A."/>
            <person name="Barry K.W."/>
            <person name="Cichocki N."/>
            <person name="Veneault-Fourrey C."/>
            <person name="LaButti K."/>
            <person name="Lindquist E.A."/>
            <person name="Lipzen A."/>
            <person name="Lundell T."/>
            <person name="Morin E."/>
            <person name="Murat C."/>
            <person name="Riley R."/>
            <person name="Ohm R."/>
            <person name="Sun H."/>
            <person name="Tunlid A."/>
            <person name="Henrissat B."/>
            <person name="Grigoriev I.V."/>
            <person name="Hibbett D.S."/>
            <person name="Martin F."/>
        </authorList>
    </citation>
    <scope>NUCLEOTIDE SEQUENCE [LARGE SCALE GENOMIC DNA]</scope>
    <source>
        <strain evidence="4">h7</strain>
    </source>
</reference>
<dbReference type="STRING" id="686832.A0A0C3BIE6"/>
<evidence type="ECO:0000256" key="1">
    <source>
        <dbReference type="SAM" id="Phobius"/>
    </source>
</evidence>
<feature type="transmembrane region" description="Helical" evidence="1">
    <location>
        <begin position="206"/>
        <end position="224"/>
    </location>
</feature>
<keyword evidence="4" id="KW-1185">Reference proteome</keyword>
<accession>A0A0C3BIE6</accession>
<feature type="chain" id="PRO_5002161665" evidence="2">
    <location>
        <begin position="18"/>
        <end position="455"/>
    </location>
</feature>
<keyword evidence="1" id="KW-0472">Membrane</keyword>
<keyword evidence="2" id="KW-0732">Signal</keyword>
<dbReference type="PANTHER" id="PTHR35043:SF7">
    <property type="entry name" value="TRANSCRIPTION FACTOR DOMAIN-CONTAINING PROTEIN"/>
    <property type="match status" value="1"/>
</dbReference>
<keyword evidence="1" id="KW-0812">Transmembrane</keyword>
<evidence type="ECO:0000256" key="2">
    <source>
        <dbReference type="SAM" id="SignalP"/>
    </source>
</evidence>
<gene>
    <name evidence="3" type="ORF">M413DRAFT_78294</name>
</gene>
<name>A0A0C3BIE6_HEBCY</name>
<dbReference type="Proteomes" id="UP000053424">
    <property type="component" value="Unassembled WGS sequence"/>
</dbReference>
<feature type="transmembrane region" description="Helical" evidence="1">
    <location>
        <begin position="344"/>
        <end position="368"/>
    </location>
</feature>
<evidence type="ECO:0000313" key="3">
    <source>
        <dbReference type="EMBL" id="KIM36490.1"/>
    </source>
</evidence>
<proteinExistence type="predicted"/>
<evidence type="ECO:0000313" key="4">
    <source>
        <dbReference type="Proteomes" id="UP000053424"/>
    </source>
</evidence>
<feature type="transmembrane region" description="Helical" evidence="1">
    <location>
        <begin position="48"/>
        <end position="64"/>
    </location>
</feature>
<dbReference type="PANTHER" id="PTHR35043">
    <property type="entry name" value="TRANSCRIPTION FACTOR DOMAIN-CONTAINING PROTEIN"/>
    <property type="match status" value="1"/>
</dbReference>
<dbReference type="HOGENOM" id="CLU_022883_6_1_1"/>
<dbReference type="AlphaFoldDB" id="A0A0C3BIE6"/>
<sequence length="455" mass="52392">MIFISFLVYALAQSIKAAPRPSSSAIQFRDVPTCDCSNASNQRSLLDIIWSCLVTLFACIWLSVHPNVPSLTDSYFTIVRRRIRIMICALIVPEGVMYWAMRQWLGSRKLASRYKRSGWTTVHGHFLQMGGYVIDEPGRKPYTLSPELLESLLERKQIILPTICIEDIEDKSKGDFLAKGFVALQTLWFVTQCIARGAQRLTITELELVTLAFAVFNGITYFLWWHKPLDVRCPIHLQLLFRNSFIYEEPEEGTPVANSTIWQSFLDGFGNIFNVLFFNVVDDIREEGMMWALRKRLRSLVYPFLYFREILHQMTESDDSTNIPPNSARVPTFYAVRMDVTNEYLLDCTMSFFAMVFGSIHCIAWNFPFPSLTERTMWRISSSIIVCVPAVLLSFSLLRLLFIRPFFVVLVLNIIGLVAYIPSRIIIVFLAILSLRSLGEKAFEDVDWTSFFPHV</sequence>
<organism evidence="3 4">
    <name type="scientific">Hebeloma cylindrosporum</name>
    <dbReference type="NCBI Taxonomy" id="76867"/>
    <lineage>
        <taxon>Eukaryota</taxon>
        <taxon>Fungi</taxon>
        <taxon>Dikarya</taxon>
        <taxon>Basidiomycota</taxon>
        <taxon>Agaricomycotina</taxon>
        <taxon>Agaricomycetes</taxon>
        <taxon>Agaricomycetidae</taxon>
        <taxon>Agaricales</taxon>
        <taxon>Agaricineae</taxon>
        <taxon>Hymenogastraceae</taxon>
        <taxon>Hebeloma</taxon>
    </lineage>
</organism>
<feature type="transmembrane region" description="Helical" evidence="1">
    <location>
        <begin position="380"/>
        <end position="401"/>
    </location>
</feature>
<feature type="signal peptide" evidence="2">
    <location>
        <begin position="1"/>
        <end position="17"/>
    </location>
</feature>
<dbReference type="EMBL" id="KN831805">
    <property type="protein sequence ID" value="KIM36490.1"/>
    <property type="molecule type" value="Genomic_DNA"/>
</dbReference>
<feature type="transmembrane region" description="Helical" evidence="1">
    <location>
        <begin position="407"/>
        <end position="433"/>
    </location>
</feature>
<keyword evidence="1" id="KW-1133">Transmembrane helix</keyword>
<protein>
    <submittedName>
        <fullName evidence="3">Uncharacterized protein</fullName>
    </submittedName>
</protein>
<dbReference type="OrthoDB" id="9451547at2759"/>
<reference evidence="3 4" key="1">
    <citation type="submission" date="2014-04" db="EMBL/GenBank/DDBJ databases">
        <authorList>
            <consortium name="DOE Joint Genome Institute"/>
            <person name="Kuo A."/>
            <person name="Gay G."/>
            <person name="Dore J."/>
            <person name="Kohler A."/>
            <person name="Nagy L.G."/>
            <person name="Floudas D."/>
            <person name="Copeland A."/>
            <person name="Barry K.W."/>
            <person name="Cichocki N."/>
            <person name="Veneault-Fourrey C."/>
            <person name="LaButti K."/>
            <person name="Lindquist E.A."/>
            <person name="Lipzen A."/>
            <person name="Lundell T."/>
            <person name="Morin E."/>
            <person name="Murat C."/>
            <person name="Sun H."/>
            <person name="Tunlid A."/>
            <person name="Henrissat B."/>
            <person name="Grigoriev I.V."/>
            <person name="Hibbett D.S."/>
            <person name="Martin F."/>
            <person name="Nordberg H.P."/>
            <person name="Cantor M.N."/>
            <person name="Hua S.X."/>
        </authorList>
    </citation>
    <scope>NUCLEOTIDE SEQUENCE [LARGE SCALE GENOMIC DNA]</scope>
    <source>
        <strain evidence="4">h7</strain>
    </source>
</reference>